<reference evidence="2" key="2">
    <citation type="submission" date="2020-12" db="EMBL/GenBank/DDBJ databases">
        <title>New Spironucleus salmonicida genome in near-complete chromosomes.</title>
        <authorList>
            <person name="Xu F."/>
            <person name="Kurt Z."/>
            <person name="Jimenez-Gonzalez A."/>
            <person name="Astvaldsson A."/>
            <person name="Andersson J.O."/>
            <person name="Svard S.G."/>
        </authorList>
    </citation>
    <scope>NUCLEOTIDE SEQUENCE</scope>
    <source>
        <strain evidence="2">ATCC 50377</strain>
    </source>
</reference>
<reference evidence="1 2" key="1">
    <citation type="journal article" date="2014" name="PLoS Genet.">
        <title>The Genome of Spironucleus salmonicida Highlights a Fish Pathogen Adapted to Fluctuating Environments.</title>
        <authorList>
            <person name="Xu F."/>
            <person name="Jerlstrom-Hultqvist J."/>
            <person name="Einarsson E."/>
            <person name="Astvaldsson A."/>
            <person name="Svard S.G."/>
            <person name="Andersson J.O."/>
        </authorList>
    </citation>
    <scope>NUCLEOTIDE SEQUENCE</scope>
    <source>
        <strain evidence="2">ATCC 50377</strain>
    </source>
</reference>
<sequence>MSIQEQAKQYLADLFSEVDKSQSILLVIEDGVILCKLIAKIQQESNFETSDNDKQLNINYFMEQASDLLPEMNIQDNAINSFNDDNINFVCQIISNLAKINQIGNYELFNKSQHQQEITEVDEQLADTKNNESSIVQLSNKSEISQNLDMDLKDSINQVSSTSENNIDNTENHEEILELENPKEMKLNDLLQQFDSNGVPIPFLVKDQVQLSPLLPPPLSKRQNSISLSQLIDTRVESFSISPDTQVRYSTKQYFEKFNEILADLQIKKDQKGLRYIGYPIYTWLDHGEIAFSRWIDKMDNKPLKLSFKSIKLTSQPQQVDFEAVNLSFLVEMALSDRYFSQILEFQIPMSNKHDKFLVKLPTVEFENSKQLFQKHLDFKLSQPKETGNDVIDIDLTSFDEEIREKILLFFLDHVSSDDFRSIQLDNFDPKISLQSANLLINTCTVLNYVLDKTQRTIIFNQSTSEIVGTHGQSKIKSFFNKLLKK</sequence>
<accession>V6LAN2</accession>
<proteinExistence type="predicted"/>
<dbReference type="EMBL" id="KI546170">
    <property type="protein sequence ID" value="EST41472.1"/>
    <property type="molecule type" value="Genomic_DNA"/>
</dbReference>
<evidence type="ECO:0000313" key="3">
    <source>
        <dbReference type="Proteomes" id="UP000018208"/>
    </source>
</evidence>
<keyword evidence="3" id="KW-1185">Reference proteome</keyword>
<evidence type="ECO:0000313" key="1">
    <source>
        <dbReference type="EMBL" id="EST41472.1"/>
    </source>
</evidence>
<name>V6LAN2_9EUKA</name>
<organism evidence="1">
    <name type="scientific">Spironucleus salmonicida</name>
    <dbReference type="NCBI Taxonomy" id="348837"/>
    <lineage>
        <taxon>Eukaryota</taxon>
        <taxon>Metamonada</taxon>
        <taxon>Diplomonadida</taxon>
        <taxon>Hexamitidae</taxon>
        <taxon>Hexamitinae</taxon>
        <taxon>Spironucleus</taxon>
    </lineage>
</organism>
<dbReference type="Proteomes" id="UP000018208">
    <property type="component" value="Unassembled WGS sequence"/>
</dbReference>
<dbReference type="EMBL" id="AUWU02000006">
    <property type="protein sequence ID" value="KAH0572415.1"/>
    <property type="molecule type" value="Genomic_DNA"/>
</dbReference>
<protein>
    <submittedName>
        <fullName evidence="1">Uncharacterized protein</fullName>
    </submittedName>
</protein>
<dbReference type="InterPro" id="IPR036872">
    <property type="entry name" value="CH_dom_sf"/>
</dbReference>
<evidence type="ECO:0000313" key="2">
    <source>
        <dbReference type="EMBL" id="KAH0572415.1"/>
    </source>
</evidence>
<gene>
    <name evidence="1" type="ORF">SS50377_19197</name>
    <name evidence="2" type="ORF">SS50377_26625</name>
</gene>
<dbReference type="Gene3D" id="1.10.418.10">
    <property type="entry name" value="Calponin-like domain"/>
    <property type="match status" value="1"/>
</dbReference>
<dbReference type="SUPFAM" id="SSF47576">
    <property type="entry name" value="Calponin-homology domain, CH-domain"/>
    <property type="match status" value="1"/>
</dbReference>
<dbReference type="AlphaFoldDB" id="V6LAN2"/>
<dbReference type="VEuPathDB" id="GiardiaDB:SS50377_26625"/>